<sequence>MNDDSPAAPVPLGGFVHDRFAEVQRLFAQRICDGTEIGASVAVSIDGEMVADLWGGWADEGRARAWAADTIVNVYSVNKTMMALTALLLADHGAIDFDAPVASYWPEFSQGGKGDIKVSQLMAHSAGLSGWKEPMASTDLYDWDKATTLLARQEPFWRPGTACGYHGITQGYLVGEVVRRVTGQTLSEVFRREIAEPLGADFHLTLDDRDDHRVADLKDAPIVEGLPEPSELMKNIATNPPLLVQATRTRAWRAAQIYAAGGQGNGRSIARVHALLANGGEVNGKRLMSEAGCRRALALQIAGQDLVLSMPARFGMGFGLPGDWLKTPHADCLFWPGAGGALTVIDMKARMSFGYAMNRMERGLLVNPRPHDLLKATWNALES</sequence>
<dbReference type="EMBL" id="BMGG01000010">
    <property type="protein sequence ID" value="GGC88036.1"/>
    <property type="molecule type" value="Genomic_DNA"/>
</dbReference>
<keyword evidence="2" id="KW-0378">Hydrolase</keyword>
<dbReference type="PANTHER" id="PTHR43319:SF3">
    <property type="entry name" value="BETA-LACTAMASE-RELATED DOMAIN-CONTAINING PROTEIN"/>
    <property type="match status" value="1"/>
</dbReference>
<gene>
    <name evidence="2" type="ORF">GCM10010994_52500</name>
</gene>
<dbReference type="Gene3D" id="3.40.710.10">
    <property type="entry name" value="DD-peptidase/beta-lactamase superfamily"/>
    <property type="match status" value="1"/>
</dbReference>
<keyword evidence="3" id="KW-1185">Reference proteome</keyword>
<dbReference type="InterPro" id="IPR052907">
    <property type="entry name" value="Beta-lactamase/esterase"/>
</dbReference>
<evidence type="ECO:0000313" key="2">
    <source>
        <dbReference type="EMBL" id="GGC88036.1"/>
    </source>
</evidence>
<evidence type="ECO:0000313" key="3">
    <source>
        <dbReference type="Proteomes" id="UP000637002"/>
    </source>
</evidence>
<feature type="domain" description="Beta-lactamase-related" evidence="1">
    <location>
        <begin position="25"/>
        <end position="362"/>
    </location>
</feature>
<dbReference type="AlphaFoldDB" id="A0A916XPC9"/>
<protein>
    <submittedName>
        <fullName evidence="2">Serine hydrolase</fullName>
    </submittedName>
</protein>
<dbReference type="InterPro" id="IPR012338">
    <property type="entry name" value="Beta-lactam/transpept-like"/>
</dbReference>
<proteinExistence type="predicted"/>
<dbReference type="Pfam" id="PF00144">
    <property type="entry name" value="Beta-lactamase"/>
    <property type="match status" value="1"/>
</dbReference>
<dbReference type="PANTHER" id="PTHR43319">
    <property type="entry name" value="BETA-LACTAMASE-RELATED"/>
    <property type="match status" value="1"/>
</dbReference>
<evidence type="ECO:0000259" key="1">
    <source>
        <dbReference type="Pfam" id="PF00144"/>
    </source>
</evidence>
<accession>A0A916XPC9</accession>
<dbReference type="GO" id="GO:0016787">
    <property type="term" value="F:hydrolase activity"/>
    <property type="evidence" value="ECO:0007669"/>
    <property type="project" value="UniProtKB-KW"/>
</dbReference>
<reference evidence="2" key="2">
    <citation type="submission" date="2020-09" db="EMBL/GenBank/DDBJ databases">
        <authorList>
            <person name="Sun Q."/>
            <person name="Zhou Y."/>
        </authorList>
    </citation>
    <scope>NUCLEOTIDE SEQUENCE</scope>
    <source>
        <strain evidence="2">CGMCC 1.12919</strain>
    </source>
</reference>
<dbReference type="RefSeq" id="WP_210324588.1">
    <property type="nucleotide sequence ID" value="NZ_BMGG01000010.1"/>
</dbReference>
<organism evidence="2 3">
    <name type="scientific">Chelatococcus reniformis</name>
    <dbReference type="NCBI Taxonomy" id="1494448"/>
    <lineage>
        <taxon>Bacteria</taxon>
        <taxon>Pseudomonadati</taxon>
        <taxon>Pseudomonadota</taxon>
        <taxon>Alphaproteobacteria</taxon>
        <taxon>Hyphomicrobiales</taxon>
        <taxon>Chelatococcaceae</taxon>
        <taxon>Chelatococcus</taxon>
    </lineage>
</organism>
<comment type="caution">
    <text evidence="2">The sequence shown here is derived from an EMBL/GenBank/DDBJ whole genome shotgun (WGS) entry which is preliminary data.</text>
</comment>
<dbReference type="InterPro" id="IPR001466">
    <property type="entry name" value="Beta-lactam-related"/>
</dbReference>
<dbReference type="Proteomes" id="UP000637002">
    <property type="component" value="Unassembled WGS sequence"/>
</dbReference>
<reference evidence="2" key="1">
    <citation type="journal article" date="2014" name="Int. J. Syst. Evol. Microbiol.">
        <title>Complete genome sequence of Corynebacterium casei LMG S-19264T (=DSM 44701T), isolated from a smear-ripened cheese.</title>
        <authorList>
            <consortium name="US DOE Joint Genome Institute (JGI-PGF)"/>
            <person name="Walter F."/>
            <person name="Albersmeier A."/>
            <person name="Kalinowski J."/>
            <person name="Ruckert C."/>
        </authorList>
    </citation>
    <scope>NUCLEOTIDE SEQUENCE</scope>
    <source>
        <strain evidence="2">CGMCC 1.12919</strain>
    </source>
</reference>
<name>A0A916XPC9_9HYPH</name>
<dbReference type="SUPFAM" id="SSF56601">
    <property type="entry name" value="beta-lactamase/transpeptidase-like"/>
    <property type="match status" value="1"/>
</dbReference>